<proteinExistence type="predicted"/>
<dbReference type="InterPro" id="IPR041413">
    <property type="entry name" value="MLTR_LBD"/>
</dbReference>
<name>A0ABW7X7V3_9NOCA</name>
<comment type="caution">
    <text evidence="2">The sequence shown here is derived from an EMBL/GenBank/DDBJ whole genome shotgun (WGS) entry which is preliminary data.</text>
</comment>
<dbReference type="Pfam" id="PF13560">
    <property type="entry name" value="HTH_31"/>
    <property type="match status" value="1"/>
</dbReference>
<evidence type="ECO:0000313" key="3">
    <source>
        <dbReference type="Proteomes" id="UP001611415"/>
    </source>
</evidence>
<dbReference type="PROSITE" id="PS50943">
    <property type="entry name" value="HTH_CROC1"/>
    <property type="match status" value="1"/>
</dbReference>
<dbReference type="Proteomes" id="UP001611415">
    <property type="component" value="Unassembled WGS sequence"/>
</dbReference>
<dbReference type="Gene3D" id="1.10.260.40">
    <property type="entry name" value="lambda repressor-like DNA-binding domains"/>
    <property type="match status" value="1"/>
</dbReference>
<protein>
    <submittedName>
        <fullName evidence="2">Helix-turn-helix transcriptional regulator</fullName>
    </submittedName>
</protein>
<organism evidence="2 3">
    <name type="scientific">Nocardia xishanensis</name>
    <dbReference type="NCBI Taxonomy" id="238964"/>
    <lineage>
        <taxon>Bacteria</taxon>
        <taxon>Bacillati</taxon>
        <taxon>Actinomycetota</taxon>
        <taxon>Actinomycetes</taxon>
        <taxon>Mycobacteriales</taxon>
        <taxon>Nocardiaceae</taxon>
        <taxon>Nocardia</taxon>
    </lineage>
</organism>
<dbReference type="PANTHER" id="PTHR35010">
    <property type="entry name" value="BLL4672 PROTEIN-RELATED"/>
    <property type="match status" value="1"/>
</dbReference>
<dbReference type="EMBL" id="JBIRYO010000021">
    <property type="protein sequence ID" value="MFI2477072.1"/>
    <property type="molecule type" value="Genomic_DNA"/>
</dbReference>
<dbReference type="InterPro" id="IPR001387">
    <property type="entry name" value="Cro/C1-type_HTH"/>
</dbReference>
<dbReference type="InterPro" id="IPR010982">
    <property type="entry name" value="Lambda_DNA-bd_dom_sf"/>
</dbReference>
<dbReference type="Pfam" id="PF17765">
    <property type="entry name" value="MLTR_LBD"/>
    <property type="match status" value="1"/>
</dbReference>
<reference evidence="2 3" key="1">
    <citation type="submission" date="2024-10" db="EMBL/GenBank/DDBJ databases">
        <title>The Natural Products Discovery Center: Release of the First 8490 Sequenced Strains for Exploring Actinobacteria Biosynthetic Diversity.</title>
        <authorList>
            <person name="Kalkreuter E."/>
            <person name="Kautsar S.A."/>
            <person name="Yang D."/>
            <person name="Bader C.D."/>
            <person name="Teijaro C.N."/>
            <person name="Fluegel L."/>
            <person name="Davis C.M."/>
            <person name="Simpson J.R."/>
            <person name="Lauterbach L."/>
            <person name="Steele A.D."/>
            <person name="Gui C."/>
            <person name="Meng S."/>
            <person name="Li G."/>
            <person name="Viehrig K."/>
            <person name="Ye F."/>
            <person name="Su P."/>
            <person name="Kiefer A.F."/>
            <person name="Nichols A."/>
            <person name="Cepeda A.J."/>
            <person name="Yan W."/>
            <person name="Fan B."/>
            <person name="Jiang Y."/>
            <person name="Adhikari A."/>
            <person name="Zheng C.-J."/>
            <person name="Schuster L."/>
            <person name="Cowan T.M."/>
            <person name="Smanski M.J."/>
            <person name="Chevrette M.G."/>
            <person name="De Carvalho L.P.S."/>
            <person name="Shen B."/>
        </authorList>
    </citation>
    <scope>NUCLEOTIDE SEQUENCE [LARGE SCALE GENOMIC DNA]</scope>
    <source>
        <strain evidence="2 3">NPDC019275</strain>
    </source>
</reference>
<evidence type="ECO:0000259" key="1">
    <source>
        <dbReference type="PROSITE" id="PS50943"/>
    </source>
</evidence>
<dbReference type="SMART" id="SM00530">
    <property type="entry name" value="HTH_XRE"/>
    <property type="match status" value="1"/>
</dbReference>
<dbReference type="Gene3D" id="3.30.450.180">
    <property type="match status" value="1"/>
</dbReference>
<accession>A0ABW7X7V3</accession>
<sequence length="283" mass="31497">MPLHRSDLGEFLQSRRARLRPQDVGLPSYDEQRRVPGLRREELAELAGVSASYYARLEQGQSFNASAEVLSALARALRLDDHEYEHLRDLADARSRGRNTPPAIERPRPAMRSLMAALGDVPAVLTGRRGDILAWNRLGHALFAGHLDLDAPDHPARRPNIARLIFLDELTRSLYADWHDKARSVVEHLRLMAGRHPRDPLMAGLIGELAIQSREFATLWADYRVHACDTTTYHLQHPVVGAITVTQQSLTLTAAPDQFLALATTEVGSSSEGAMVMLAQLTR</sequence>
<dbReference type="PANTHER" id="PTHR35010:SF2">
    <property type="entry name" value="BLL4672 PROTEIN"/>
    <property type="match status" value="1"/>
</dbReference>
<evidence type="ECO:0000313" key="2">
    <source>
        <dbReference type="EMBL" id="MFI2477072.1"/>
    </source>
</evidence>
<feature type="domain" description="HTH cro/C1-type" evidence="1">
    <location>
        <begin position="37"/>
        <end position="84"/>
    </location>
</feature>
<dbReference type="SUPFAM" id="SSF47413">
    <property type="entry name" value="lambda repressor-like DNA-binding domains"/>
    <property type="match status" value="1"/>
</dbReference>
<dbReference type="RefSeq" id="WP_364818742.1">
    <property type="nucleotide sequence ID" value="NZ_JBFAYM010000001.1"/>
</dbReference>
<dbReference type="CDD" id="cd00093">
    <property type="entry name" value="HTH_XRE"/>
    <property type="match status" value="1"/>
</dbReference>
<gene>
    <name evidence="2" type="ORF">ACH49W_27140</name>
</gene>
<keyword evidence="3" id="KW-1185">Reference proteome</keyword>